<evidence type="ECO:0000256" key="1">
    <source>
        <dbReference type="SAM" id="MobiDB-lite"/>
    </source>
</evidence>
<sequence length="164" mass="17449">MGTPPTGTQLAGGWSRPSVGANGPTPIPAEMAASWVEGWVTAILLSGENVNLRADNSDSDGGRGTGSWRAPAVETMTCRPAQTPDLENNAVEMHRGWGARAQRAMQTLGLAREERARADLTGQGRGPERLERWEGTCGEETPARARVGGKEKRDITHHGTAVLL</sequence>
<evidence type="ECO:0000313" key="2">
    <source>
        <dbReference type="EMBL" id="KAJ7189927.1"/>
    </source>
</evidence>
<protein>
    <submittedName>
        <fullName evidence="2">Uncharacterized protein</fullName>
    </submittedName>
</protein>
<feature type="compositionally biased region" description="Basic and acidic residues" evidence="1">
    <location>
        <begin position="148"/>
        <end position="157"/>
    </location>
</feature>
<name>A0AAD6ULT0_9AGAR</name>
<comment type="caution">
    <text evidence="2">The sequence shown here is derived from an EMBL/GenBank/DDBJ whole genome shotgun (WGS) entry which is preliminary data.</text>
</comment>
<feature type="region of interest" description="Disordered" evidence="1">
    <location>
        <begin position="143"/>
        <end position="164"/>
    </location>
</feature>
<dbReference type="AlphaFoldDB" id="A0AAD6ULT0"/>
<keyword evidence="3" id="KW-1185">Reference proteome</keyword>
<evidence type="ECO:0000313" key="3">
    <source>
        <dbReference type="Proteomes" id="UP001219525"/>
    </source>
</evidence>
<dbReference type="EMBL" id="JARJCW010000162">
    <property type="protein sequence ID" value="KAJ7189927.1"/>
    <property type="molecule type" value="Genomic_DNA"/>
</dbReference>
<feature type="region of interest" description="Disordered" evidence="1">
    <location>
        <begin position="1"/>
        <end position="25"/>
    </location>
</feature>
<gene>
    <name evidence="2" type="ORF">GGX14DRAFT_408447</name>
</gene>
<organism evidence="2 3">
    <name type="scientific">Mycena pura</name>
    <dbReference type="NCBI Taxonomy" id="153505"/>
    <lineage>
        <taxon>Eukaryota</taxon>
        <taxon>Fungi</taxon>
        <taxon>Dikarya</taxon>
        <taxon>Basidiomycota</taxon>
        <taxon>Agaricomycotina</taxon>
        <taxon>Agaricomycetes</taxon>
        <taxon>Agaricomycetidae</taxon>
        <taxon>Agaricales</taxon>
        <taxon>Marasmiineae</taxon>
        <taxon>Mycenaceae</taxon>
        <taxon>Mycena</taxon>
    </lineage>
</organism>
<accession>A0AAD6ULT0</accession>
<reference evidence="2" key="1">
    <citation type="submission" date="2023-03" db="EMBL/GenBank/DDBJ databases">
        <title>Massive genome expansion in bonnet fungi (Mycena s.s.) driven by repeated elements and novel gene families across ecological guilds.</title>
        <authorList>
            <consortium name="Lawrence Berkeley National Laboratory"/>
            <person name="Harder C.B."/>
            <person name="Miyauchi S."/>
            <person name="Viragh M."/>
            <person name="Kuo A."/>
            <person name="Thoen E."/>
            <person name="Andreopoulos B."/>
            <person name="Lu D."/>
            <person name="Skrede I."/>
            <person name="Drula E."/>
            <person name="Henrissat B."/>
            <person name="Morin E."/>
            <person name="Kohler A."/>
            <person name="Barry K."/>
            <person name="LaButti K."/>
            <person name="Morin E."/>
            <person name="Salamov A."/>
            <person name="Lipzen A."/>
            <person name="Mereny Z."/>
            <person name="Hegedus B."/>
            <person name="Baldrian P."/>
            <person name="Stursova M."/>
            <person name="Weitz H."/>
            <person name="Taylor A."/>
            <person name="Grigoriev I.V."/>
            <person name="Nagy L.G."/>
            <person name="Martin F."/>
            <person name="Kauserud H."/>
        </authorList>
    </citation>
    <scope>NUCLEOTIDE SEQUENCE</scope>
    <source>
        <strain evidence="2">9144</strain>
    </source>
</reference>
<proteinExistence type="predicted"/>
<dbReference type="Proteomes" id="UP001219525">
    <property type="component" value="Unassembled WGS sequence"/>
</dbReference>